<dbReference type="Proteomes" id="UP001168694">
    <property type="component" value="Unassembled WGS sequence"/>
</dbReference>
<keyword evidence="2" id="KW-0472">Membrane</keyword>
<dbReference type="EMBL" id="JAUHLN010000006">
    <property type="protein sequence ID" value="MDN4075802.1"/>
    <property type="molecule type" value="Genomic_DNA"/>
</dbReference>
<evidence type="ECO:0000256" key="2">
    <source>
        <dbReference type="SAM" id="Phobius"/>
    </source>
</evidence>
<feature type="transmembrane region" description="Helical" evidence="2">
    <location>
        <begin position="73"/>
        <end position="93"/>
    </location>
</feature>
<sequence>MIRNRKEQVWNPRPDERVAGTMDYGFLIHFFQEHGYLGVFVLSWIGFFGLPVPNEIIVMSTGMLAASALLNPVLSFFMTYLGVISVLSLSYALGRYGGAAVLRVCSRNGRMNKGIQKGSSLLGRWGDKILVFSFFVPGLRLLMPFVVGSYRLSFYRFAALTYPAGFLWVIVYFAIGTHYGKHILQVNRYFQEHQWLVPLVCGAVFVLWVVRYSIVSRREIRASQKSMK</sequence>
<keyword evidence="2" id="KW-0812">Transmembrane</keyword>
<dbReference type="RefSeq" id="WP_290401898.1">
    <property type="nucleotide sequence ID" value="NZ_JAUHLN010000006.1"/>
</dbReference>
<feature type="transmembrane region" description="Helical" evidence="2">
    <location>
        <begin position="195"/>
        <end position="214"/>
    </location>
</feature>
<evidence type="ECO:0000256" key="1">
    <source>
        <dbReference type="ARBA" id="ARBA00010792"/>
    </source>
</evidence>
<keyword evidence="2" id="KW-1133">Transmembrane helix</keyword>
<evidence type="ECO:0000259" key="3">
    <source>
        <dbReference type="Pfam" id="PF09335"/>
    </source>
</evidence>
<evidence type="ECO:0000313" key="4">
    <source>
        <dbReference type="EMBL" id="MDN4075802.1"/>
    </source>
</evidence>
<proteinExistence type="inferred from homology"/>
<dbReference type="PANTHER" id="PTHR42709">
    <property type="entry name" value="ALKALINE PHOSPHATASE LIKE PROTEIN"/>
    <property type="match status" value="1"/>
</dbReference>
<dbReference type="InterPro" id="IPR032816">
    <property type="entry name" value="VTT_dom"/>
</dbReference>
<comment type="similarity">
    <text evidence="1">Belongs to the DedA family.</text>
</comment>
<name>A0ABT8EDB4_9BACL</name>
<evidence type="ECO:0000313" key="5">
    <source>
        <dbReference type="Proteomes" id="UP001168694"/>
    </source>
</evidence>
<gene>
    <name evidence="4" type="ORF">QYF49_22830</name>
</gene>
<dbReference type="InterPro" id="IPR051311">
    <property type="entry name" value="DedA_domain"/>
</dbReference>
<comment type="caution">
    <text evidence="4">The sequence shown here is derived from an EMBL/GenBank/DDBJ whole genome shotgun (WGS) entry which is preliminary data.</text>
</comment>
<feature type="transmembrane region" description="Helical" evidence="2">
    <location>
        <begin position="154"/>
        <end position="175"/>
    </location>
</feature>
<dbReference type="Pfam" id="PF09335">
    <property type="entry name" value="VTT_dom"/>
    <property type="match status" value="1"/>
</dbReference>
<keyword evidence="5" id="KW-1185">Reference proteome</keyword>
<feature type="domain" description="VTT" evidence="3">
    <location>
        <begin position="52"/>
        <end position="177"/>
    </location>
</feature>
<feature type="transmembrane region" description="Helical" evidence="2">
    <location>
        <begin position="34"/>
        <end position="52"/>
    </location>
</feature>
<protein>
    <submittedName>
        <fullName evidence="4">DedA family protein</fullName>
    </submittedName>
</protein>
<reference evidence="4" key="1">
    <citation type="submission" date="2023-06" db="EMBL/GenBank/DDBJ databases">
        <title>Draft Genome Sequences of Representative Paenibacillus Polymyxa, Bacillus cereus, Fictibacillus sp., and Brevibacillus agri Strains Isolated from Amazonian Dark Earth.</title>
        <authorList>
            <person name="Pellegrinetti T.A."/>
            <person name="Cunha I.C.M."/>
            <person name="Chaves M.G."/>
            <person name="Freitas A.S."/>
            <person name="Silva A.V.R."/>
            <person name="Tsai S.M."/>
            <person name="Mendes L.W."/>
        </authorList>
    </citation>
    <scope>NUCLEOTIDE SEQUENCE</scope>
    <source>
        <strain evidence="4">CENA-BCM004</strain>
    </source>
</reference>
<accession>A0ABT8EDB4</accession>
<dbReference type="PANTHER" id="PTHR42709:SF9">
    <property type="entry name" value="ALKALINE PHOSPHATASE LIKE PROTEIN"/>
    <property type="match status" value="1"/>
</dbReference>
<organism evidence="4 5">
    <name type="scientific">Fictibacillus terranigra</name>
    <dbReference type="NCBI Taxonomy" id="3058424"/>
    <lineage>
        <taxon>Bacteria</taxon>
        <taxon>Bacillati</taxon>
        <taxon>Bacillota</taxon>
        <taxon>Bacilli</taxon>
        <taxon>Bacillales</taxon>
        <taxon>Fictibacillaceae</taxon>
        <taxon>Fictibacillus</taxon>
    </lineage>
</organism>